<gene>
    <name evidence="5" type="ORF">RJ639_005040</name>
</gene>
<dbReference type="GO" id="GO:0003756">
    <property type="term" value="F:protein disulfide isomerase activity"/>
    <property type="evidence" value="ECO:0007669"/>
    <property type="project" value="TreeGrafter"/>
</dbReference>
<evidence type="ECO:0000256" key="3">
    <source>
        <dbReference type="SAM" id="SignalP"/>
    </source>
</evidence>
<organism evidence="5 6">
    <name type="scientific">Escallonia herrerae</name>
    <dbReference type="NCBI Taxonomy" id="1293975"/>
    <lineage>
        <taxon>Eukaryota</taxon>
        <taxon>Viridiplantae</taxon>
        <taxon>Streptophyta</taxon>
        <taxon>Embryophyta</taxon>
        <taxon>Tracheophyta</taxon>
        <taxon>Spermatophyta</taxon>
        <taxon>Magnoliopsida</taxon>
        <taxon>eudicotyledons</taxon>
        <taxon>Gunneridae</taxon>
        <taxon>Pentapetalae</taxon>
        <taxon>asterids</taxon>
        <taxon>campanulids</taxon>
        <taxon>Escalloniales</taxon>
        <taxon>Escalloniaceae</taxon>
        <taxon>Escallonia</taxon>
    </lineage>
</organism>
<dbReference type="InterPro" id="IPR017937">
    <property type="entry name" value="Thioredoxin_CS"/>
</dbReference>
<dbReference type="GO" id="GO:0006457">
    <property type="term" value="P:protein folding"/>
    <property type="evidence" value="ECO:0007669"/>
    <property type="project" value="TreeGrafter"/>
</dbReference>
<reference evidence="5" key="1">
    <citation type="submission" date="2022-12" db="EMBL/GenBank/DDBJ databases">
        <title>Draft genome assemblies for two species of Escallonia (Escalloniales).</title>
        <authorList>
            <person name="Chanderbali A."/>
            <person name="Dervinis C."/>
            <person name="Anghel I."/>
            <person name="Soltis D."/>
            <person name="Soltis P."/>
            <person name="Zapata F."/>
        </authorList>
    </citation>
    <scope>NUCLEOTIDE SEQUENCE</scope>
    <source>
        <strain evidence="5">UCBG64.0493</strain>
        <tissue evidence="5">Leaf</tissue>
    </source>
</reference>
<name>A0AA88W2P5_9ASTE</name>
<dbReference type="PROSITE" id="PS00194">
    <property type="entry name" value="THIOREDOXIN_1"/>
    <property type="match status" value="1"/>
</dbReference>
<dbReference type="InterPro" id="IPR013766">
    <property type="entry name" value="Thioredoxin_domain"/>
</dbReference>
<keyword evidence="3" id="KW-0732">Signal</keyword>
<dbReference type="InterPro" id="IPR036249">
    <property type="entry name" value="Thioredoxin-like_sf"/>
</dbReference>
<dbReference type="Pfam" id="PF00085">
    <property type="entry name" value="Thioredoxin"/>
    <property type="match status" value="1"/>
</dbReference>
<proteinExistence type="inferred from homology"/>
<dbReference type="CDD" id="cd02961">
    <property type="entry name" value="PDI_a_family"/>
    <property type="match status" value="1"/>
</dbReference>
<evidence type="ECO:0000256" key="1">
    <source>
        <dbReference type="ARBA" id="ARBA00006347"/>
    </source>
</evidence>
<comment type="caution">
    <text evidence="5">The sequence shown here is derived from an EMBL/GenBank/DDBJ whole genome shotgun (WGS) entry which is preliminary data.</text>
</comment>
<dbReference type="GO" id="GO:0005783">
    <property type="term" value="C:endoplasmic reticulum"/>
    <property type="evidence" value="ECO:0007669"/>
    <property type="project" value="TreeGrafter"/>
</dbReference>
<feature type="compositionally biased region" description="Acidic residues" evidence="2">
    <location>
        <begin position="28"/>
        <end position="42"/>
    </location>
</feature>
<dbReference type="SUPFAM" id="SSF52833">
    <property type="entry name" value="Thioredoxin-like"/>
    <property type="match status" value="1"/>
</dbReference>
<dbReference type="Gene3D" id="3.40.30.10">
    <property type="entry name" value="Glutaredoxin"/>
    <property type="match status" value="2"/>
</dbReference>
<feature type="chain" id="PRO_5041662155" description="Thioredoxin domain-containing protein" evidence="3">
    <location>
        <begin position="27"/>
        <end position="377"/>
    </location>
</feature>
<evidence type="ECO:0000259" key="4">
    <source>
        <dbReference type="PROSITE" id="PS51352"/>
    </source>
</evidence>
<sequence>MASRLIIALSLSSLLLFSLLTTQSSSINDDDDEDLSFLEADDVPSPAHRHPDPDQFDFESDDVDDENDDDFGAFDDFDSPSGEKFDHEEEEEHSDPQIDEKDVVVLKEGNFSEFIEGKKYVMVEFYAPWCGHCKAMAPEYAAAATELRGNKDVALAKVDATEEGELAENYEVQGFPTVYFFVDGVHKPYPGQRTNFENKLIRVPRKLKKECRLDDLALGWSTKFLGTQVLATEGQKLIHMNNVDSKGWANRGCGFAFEVDFPDEVAGEVGDGGVAREVDSDVVGACGRVGGVGLVEGGEEEAVTGGEVVDGEGRRGGIGGGRGVNGGEKRDSIVTWIRKKTGPGIHNITTTEDAERILTSENKVVLGFLNSLLIRRA</sequence>
<dbReference type="PANTHER" id="PTHR18929:SF246">
    <property type="entry name" value="PROTEIN DISULFIDE ISOMERASE-LIKE 1-4"/>
    <property type="match status" value="1"/>
</dbReference>
<evidence type="ECO:0000313" key="6">
    <source>
        <dbReference type="Proteomes" id="UP001188597"/>
    </source>
</evidence>
<feature type="compositionally biased region" description="Acidic residues" evidence="2">
    <location>
        <begin position="54"/>
        <end position="78"/>
    </location>
</feature>
<dbReference type="PRINTS" id="PR00421">
    <property type="entry name" value="THIOREDOXIN"/>
</dbReference>
<dbReference type="AlphaFoldDB" id="A0AA88W2P5"/>
<dbReference type="Proteomes" id="UP001188597">
    <property type="component" value="Unassembled WGS sequence"/>
</dbReference>
<comment type="similarity">
    <text evidence="1">Belongs to the protein disulfide isomerase family.</text>
</comment>
<keyword evidence="6" id="KW-1185">Reference proteome</keyword>
<evidence type="ECO:0000256" key="2">
    <source>
        <dbReference type="SAM" id="MobiDB-lite"/>
    </source>
</evidence>
<dbReference type="FunFam" id="3.40.30.10:FF:000424">
    <property type="entry name" value="Predicted protein"/>
    <property type="match status" value="1"/>
</dbReference>
<feature type="signal peptide" evidence="3">
    <location>
        <begin position="1"/>
        <end position="26"/>
    </location>
</feature>
<dbReference type="EMBL" id="JAVXUP010000914">
    <property type="protein sequence ID" value="KAK3018802.1"/>
    <property type="molecule type" value="Genomic_DNA"/>
</dbReference>
<feature type="region of interest" description="Disordered" evidence="2">
    <location>
        <begin position="25"/>
        <end position="99"/>
    </location>
</feature>
<dbReference type="GO" id="GO:0034976">
    <property type="term" value="P:response to endoplasmic reticulum stress"/>
    <property type="evidence" value="ECO:0007669"/>
    <property type="project" value="TreeGrafter"/>
</dbReference>
<protein>
    <recommendedName>
        <fullName evidence="4">Thioredoxin domain-containing protein</fullName>
    </recommendedName>
</protein>
<evidence type="ECO:0000313" key="5">
    <source>
        <dbReference type="EMBL" id="KAK3018802.1"/>
    </source>
</evidence>
<dbReference type="PROSITE" id="PS51352">
    <property type="entry name" value="THIOREDOXIN_2"/>
    <property type="match status" value="1"/>
</dbReference>
<feature type="domain" description="Thioredoxin" evidence="4">
    <location>
        <begin position="79"/>
        <end position="209"/>
    </location>
</feature>
<accession>A0AA88W2P5</accession>
<dbReference type="PANTHER" id="PTHR18929">
    <property type="entry name" value="PROTEIN DISULFIDE ISOMERASE"/>
    <property type="match status" value="1"/>
</dbReference>